<evidence type="ECO:0000313" key="1">
    <source>
        <dbReference type="EMBL" id="EKE75237.1"/>
    </source>
</evidence>
<comment type="caution">
    <text evidence="1">The sequence shown here is derived from an EMBL/GenBank/DDBJ whole genome shotgun (WGS) entry which is preliminary data.</text>
</comment>
<dbReference type="InterPro" id="IPR025412">
    <property type="entry name" value="DUF4304"/>
</dbReference>
<sequence length="195" mass="20854">MSETAAWIDACIGKGLAAFLKAKGFTKSARTWHRQAGSSWQLVNLQASQGNSGQEGRFALNLGVYHGDVESRCGPVLKAKPKAHQVTHGARLGSPDLQGDHWWSIRPDLAPASVADELVALLERQGLPWLDAHLEPAVLAKSLAAQPSLQSFSAALLAGDSQEALRRVEAAIEARPRGRAHFSQWALAAGLSLKP</sequence>
<name>K2JLG1_9GAMM</name>
<reference evidence="1" key="1">
    <citation type="journal article" date="2012" name="J. Bacteriol.">
        <title>Genome Sequence of Gallaecimonas xiamenensis Type Strain 3-C-1.</title>
        <authorList>
            <person name="Lai Q."/>
            <person name="Wang L."/>
            <person name="Wang W."/>
            <person name="Shao Z."/>
        </authorList>
    </citation>
    <scope>NUCLEOTIDE SEQUENCE [LARGE SCALE GENOMIC DNA]</scope>
    <source>
        <strain evidence="1">3-C-1</strain>
    </source>
</reference>
<protein>
    <recommendedName>
        <fullName evidence="3">DUF4304 domain-containing protein</fullName>
    </recommendedName>
</protein>
<evidence type="ECO:0008006" key="3">
    <source>
        <dbReference type="Google" id="ProtNLM"/>
    </source>
</evidence>
<dbReference type="STRING" id="745411.B3C1_08171"/>
<dbReference type="Pfam" id="PF14137">
    <property type="entry name" value="DUF4304"/>
    <property type="match status" value="1"/>
</dbReference>
<dbReference type="EMBL" id="AMRI01000009">
    <property type="protein sequence ID" value="EKE75237.1"/>
    <property type="molecule type" value="Genomic_DNA"/>
</dbReference>
<dbReference type="RefSeq" id="WP_008484121.1">
    <property type="nucleotide sequence ID" value="NZ_AMRI01000009.1"/>
</dbReference>
<dbReference type="OrthoDB" id="8481394at2"/>
<organism evidence="1 2">
    <name type="scientific">Gallaecimonas xiamenensis 3-C-1</name>
    <dbReference type="NCBI Taxonomy" id="745411"/>
    <lineage>
        <taxon>Bacteria</taxon>
        <taxon>Pseudomonadati</taxon>
        <taxon>Pseudomonadota</taxon>
        <taxon>Gammaproteobacteria</taxon>
        <taxon>Enterobacterales</taxon>
        <taxon>Gallaecimonadaceae</taxon>
        <taxon>Gallaecimonas</taxon>
    </lineage>
</organism>
<accession>K2JLG1</accession>
<dbReference type="Proteomes" id="UP000006755">
    <property type="component" value="Unassembled WGS sequence"/>
</dbReference>
<evidence type="ECO:0000313" key="2">
    <source>
        <dbReference type="Proteomes" id="UP000006755"/>
    </source>
</evidence>
<keyword evidence="2" id="KW-1185">Reference proteome</keyword>
<dbReference type="AlphaFoldDB" id="K2JLG1"/>
<gene>
    <name evidence="1" type="ORF">B3C1_08171</name>
</gene>
<proteinExistence type="predicted"/>